<dbReference type="SMART" id="SM00360">
    <property type="entry name" value="RRM"/>
    <property type="match status" value="2"/>
</dbReference>
<dbReference type="KEGG" id="dci:103516594"/>
<dbReference type="Pfam" id="PF00076">
    <property type="entry name" value="RRM_1"/>
    <property type="match status" value="2"/>
</dbReference>
<dbReference type="SUPFAM" id="SSF54928">
    <property type="entry name" value="RNA-binding domain, RBD"/>
    <property type="match status" value="2"/>
</dbReference>
<evidence type="ECO:0000313" key="6">
    <source>
        <dbReference type="RefSeq" id="XP_017301378.1"/>
    </source>
</evidence>
<dbReference type="InterPro" id="IPR012677">
    <property type="entry name" value="Nucleotide-bd_a/b_plait_sf"/>
</dbReference>
<dbReference type="AlphaFoldDB" id="A0A1S4EGS1"/>
<accession>A0A1S4EGS1</accession>
<gene>
    <name evidence="6" type="primary">LOC103516594</name>
</gene>
<dbReference type="STRING" id="121845.A0A1S4EGS1"/>
<dbReference type="Proteomes" id="UP000079169">
    <property type="component" value="Unplaced"/>
</dbReference>
<evidence type="ECO:0000256" key="2">
    <source>
        <dbReference type="ARBA" id="ARBA00022884"/>
    </source>
</evidence>
<dbReference type="InterPro" id="IPR000504">
    <property type="entry name" value="RRM_dom"/>
</dbReference>
<dbReference type="PANTHER" id="PTHR21245">
    <property type="entry name" value="HETEROGENEOUS NUCLEAR RIBONUCLEOPROTEIN"/>
    <property type="match status" value="1"/>
</dbReference>
<dbReference type="Pfam" id="PF00201">
    <property type="entry name" value="UDPGT"/>
    <property type="match status" value="1"/>
</dbReference>
<dbReference type="GeneID" id="103516594"/>
<dbReference type="GO" id="GO:0008194">
    <property type="term" value="F:UDP-glycosyltransferase activity"/>
    <property type="evidence" value="ECO:0007669"/>
    <property type="project" value="InterPro"/>
</dbReference>
<dbReference type="InterPro" id="IPR035979">
    <property type="entry name" value="RBD_domain_sf"/>
</dbReference>
<evidence type="ECO:0000256" key="3">
    <source>
        <dbReference type="PROSITE-ProRule" id="PRU00176"/>
    </source>
</evidence>
<evidence type="ECO:0000256" key="1">
    <source>
        <dbReference type="ARBA" id="ARBA00022679"/>
    </source>
</evidence>
<feature type="domain" description="RRM" evidence="4">
    <location>
        <begin position="100"/>
        <end position="176"/>
    </location>
</feature>
<dbReference type="SUPFAM" id="SSF53756">
    <property type="entry name" value="UDP-Glycosyltransferase/glycogen phosphorylase"/>
    <property type="match status" value="1"/>
</dbReference>
<reference evidence="6" key="1">
    <citation type="submission" date="2025-08" db="UniProtKB">
        <authorList>
            <consortium name="RefSeq"/>
        </authorList>
    </citation>
    <scope>IDENTIFICATION</scope>
</reference>
<dbReference type="Gene3D" id="3.30.70.330">
    <property type="match status" value="2"/>
</dbReference>
<feature type="domain" description="RRM" evidence="4">
    <location>
        <begin position="179"/>
        <end position="262"/>
    </location>
</feature>
<dbReference type="PROSITE" id="PS50102">
    <property type="entry name" value="RRM"/>
    <property type="match status" value="2"/>
</dbReference>
<dbReference type="RefSeq" id="XP_017301378.1">
    <property type="nucleotide sequence ID" value="XM_017445889.1"/>
</dbReference>
<protein>
    <submittedName>
        <fullName evidence="6">Probable RNA-binding protein 46</fullName>
    </submittedName>
</protein>
<evidence type="ECO:0000259" key="4">
    <source>
        <dbReference type="PROSITE" id="PS50102"/>
    </source>
</evidence>
<dbReference type="PaxDb" id="121845-A0A1S4EGS1"/>
<proteinExistence type="predicted"/>
<dbReference type="InterPro" id="IPR002213">
    <property type="entry name" value="UDP_glucos_trans"/>
</dbReference>
<dbReference type="GO" id="GO:0003723">
    <property type="term" value="F:RNA binding"/>
    <property type="evidence" value="ECO:0007669"/>
    <property type="project" value="UniProtKB-UniRule"/>
</dbReference>
<name>A0A1S4EGS1_DIACI</name>
<organism evidence="5 6">
    <name type="scientific">Diaphorina citri</name>
    <name type="common">Asian citrus psyllid</name>
    <dbReference type="NCBI Taxonomy" id="121845"/>
    <lineage>
        <taxon>Eukaryota</taxon>
        <taxon>Metazoa</taxon>
        <taxon>Ecdysozoa</taxon>
        <taxon>Arthropoda</taxon>
        <taxon>Hexapoda</taxon>
        <taxon>Insecta</taxon>
        <taxon>Pterygota</taxon>
        <taxon>Neoptera</taxon>
        <taxon>Paraneoptera</taxon>
        <taxon>Hemiptera</taxon>
        <taxon>Sternorrhyncha</taxon>
        <taxon>Psylloidea</taxon>
        <taxon>Psyllidae</taxon>
        <taxon>Diaphorininae</taxon>
        <taxon>Diaphorina</taxon>
    </lineage>
</organism>
<sequence length="395" mass="44460">MVHGGVNSVLEAIHHAVPLVGVDFYGDQKSNVQRMVDLGAAVPLSYFNITEKSLLWAANTVLDNERERGVPKHCARQVRVRFGADPVPVRSNLRHAAHGSEVYLSIVRDKYEYDLEPILSQFGQIYDMRLMVDFSGTNRGFAYVRYATPEIARAAVIGLNQSNVRGSVIKKATMSDDNCVLFVTGIPVHLTRDEIYEHFSRRTERLFSVSVCHSANFKSPNRGFCFLEYINHSYAAQARRELLHDLYVQEWRVTLTVNWSIPDKMKNDPSYVPVKNIFVSNLPDDITFQRLMGFLSQQIETSYITHCISQATPLPNLMSARSFVTIPNVNYNSSLSPRSPLTPLAFPPFNYSSWSNQAMSPNLMSATPHSPAFVYPSPHSPNVIYRSGVLPSLPS</sequence>
<evidence type="ECO:0000313" key="5">
    <source>
        <dbReference type="Proteomes" id="UP000079169"/>
    </source>
</evidence>
<keyword evidence="2 3" id="KW-0694">RNA-binding</keyword>
<dbReference type="Gene3D" id="3.40.50.2000">
    <property type="entry name" value="Glycogen Phosphorylase B"/>
    <property type="match status" value="1"/>
</dbReference>
<keyword evidence="5" id="KW-1185">Reference proteome</keyword>
<keyword evidence="1" id="KW-0808">Transferase</keyword>